<evidence type="ECO:0000313" key="3">
    <source>
        <dbReference type="Proteomes" id="UP000233276"/>
    </source>
</evidence>
<dbReference type="AlphaFoldDB" id="A0A2K9DNT7"/>
<dbReference type="InterPro" id="IPR032710">
    <property type="entry name" value="NTF2-like_dom_sf"/>
</dbReference>
<dbReference type="Proteomes" id="UP000233276">
    <property type="component" value="Chromosome"/>
</dbReference>
<organism evidence="2 3">
    <name type="scientific">Microbacterium hominis</name>
    <dbReference type="NCBI Taxonomy" id="162426"/>
    <lineage>
        <taxon>Bacteria</taxon>
        <taxon>Bacillati</taxon>
        <taxon>Actinomycetota</taxon>
        <taxon>Actinomycetes</taxon>
        <taxon>Micrococcales</taxon>
        <taxon>Microbacteriaceae</taxon>
        <taxon>Microbacterium</taxon>
    </lineage>
</organism>
<accession>A0A2K9DNT7</accession>
<dbReference type="Pfam" id="PF02810">
    <property type="entry name" value="SEC-C"/>
    <property type="match status" value="1"/>
</dbReference>
<dbReference type="KEGG" id="mhos:CXR34_11570"/>
<evidence type="ECO:0000313" key="2">
    <source>
        <dbReference type="EMBL" id="AUG30018.1"/>
    </source>
</evidence>
<gene>
    <name evidence="2" type="ORF">CXR34_11570</name>
</gene>
<sequence>MSFGAVSPSRGRRPAPGSRCVCGSGDAFAACCGPVLDGEAAPTAEALMRSRYSAFALGDAAHLLASWHPATRPDRLELDAQTDWRGLEILSTEQGRAGDTRGVVSFRARWADRSSGDRGVLAETSRFRLVDGRWTYLDGVVDRRSV</sequence>
<dbReference type="InterPro" id="IPR004027">
    <property type="entry name" value="SEC_C_motif"/>
</dbReference>
<dbReference type="Pfam" id="PF17775">
    <property type="entry name" value="YchJ_M-like"/>
    <property type="match status" value="1"/>
</dbReference>
<name>A0A2K9DNT7_9MICO</name>
<proteinExistence type="predicted"/>
<feature type="domain" description="YchJ-like middle NTF2-like" evidence="1">
    <location>
        <begin position="43"/>
        <end position="139"/>
    </location>
</feature>
<dbReference type="EMBL" id="CP025299">
    <property type="protein sequence ID" value="AUG30018.1"/>
    <property type="molecule type" value="Genomic_DNA"/>
</dbReference>
<dbReference type="RefSeq" id="WP_101306465.1">
    <property type="nucleotide sequence ID" value="NZ_CP025299.1"/>
</dbReference>
<dbReference type="SUPFAM" id="SSF54427">
    <property type="entry name" value="NTF2-like"/>
    <property type="match status" value="1"/>
</dbReference>
<evidence type="ECO:0000259" key="1">
    <source>
        <dbReference type="Pfam" id="PF17775"/>
    </source>
</evidence>
<protein>
    <recommendedName>
        <fullName evidence="1">YchJ-like middle NTF2-like domain-containing protein</fullName>
    </recommendedName>
</protein>
<reference evidence="2 3" key="1">
    <citation type="submission" date="2017-12" db="EMBL/GenBank/DDBJ databases">
        <title>Isolation and characterization of estrogens degradatiion strain Microbacterium hominis SJTG1.</title>
        <authorList>
            <person name="Xiong W."/>
            <person name="Yin C."/>
            <person name="Zheng D."/>
            <person name="Liang R."/>
        </authorList>
    </citation>
    <scope>NUCLEOTIDE SEQUENCE [LARGE SCALE GENOMIC DNA]</scope>
    <source>
        <strain evidence="2 3">SJTG1</strain>
    </source>
</reference>
<dbReference type="InterPro" id="IPR048469">
    <property type="entry name" value="YchJ-like_M"/>
</dbReference>
<dbReference type="Gene3D" id="3.10.450.50">
    <property type="match status" value="1"/>
</dbReference>